<dbReference type="Proteomes" id="UP001056766">
    <property type="component" value="Unassembled WGS sequence"/>
</dbReference>
<protein>
    <recommendedName>
        <fullName evidence="4">PGF-CTERM archaeal protein-sorting signal domain-containing protein</fullName>
    </recommendedName>
</protein>
<dbReference type="RefSeq" id="WP_250867654.1">
    <property type="nucleotide sequence ID" value="NZ_JAGSOI010000012.1"/>
</dbReference>
<comment type="caution">
    <text evidence="5">The sequence shown here is derived from an EMBL/GenBank/DDBJ whole genome shotgun (WGS) entry which is preliminary data.</text>
</comment>
<accession>A0A9E5DBM6</accession>
<keyword evidence="3" id="KW-0812">Transmembrane</keyword>
<evidence type="ECO:0000313" key="6">
    <source>
        <dbReference type="Proteomes" id="UP001056766"/>
    </source>
</evidence>
<keyword evidence="1" id="KW-0732">Signal</keyword>
<dbReference type="EMBL" id="JAGSOI010000012">
    <property type="protein sequence ID" value="MCM1986274.1"/>
    <property type="molecule type" value="Genomic_DNA"/>
</dbReference>
<evidence type="ECO:0000256" key="2">
    <source>
        <dbReference type="SAM" id="MobiDB-lite"/>
    </source>
</evidence>
<reference evidence="5" key="1">
    <citation type="journal article" date="2021" name="mSystems">
        <title>Bacteria and Archaea Synergistically Convert Glycine Betaine to Biogenic Methane in the Formosa Cold Seep of the South China Sea.</title>
        <authorList>
            <person name="Li L."/>
            <person name="Zhang W."/>
            <person name="Zhang S."/>
            <person name="Song L."/>
            <person name="Sun Q."/>
            <person name="Zhang H."/>
            <person name="Xiang H."/>
            <person name="Dong X."/>
        </authorList>
    </citation>
    <scope>NUCLEOTIDE SEQUENCE</scope>
    <source>
        <strain evidence="5">LLY</strain>
    </source>
</reference>
<name>A0A9E5DBM6_9EURY</name>
<keyword evidence="3" id="KW-0472">Membrane</keyword>
<evidence type="ECO:0000256" key="1">
    <source>
        <dbReference type="ARBA" id="ARBA00022729"/>
    </source>
</evidence>
<organism evidence="5 6">
    <name type="scientific">Methanococcoides seepicolus</name>
    <dbReference type="NCBI Taxonomy" id="2828780"/>
    <lineage>
        <taxon>Archaea</taxon>
        <taxon>Methanobacteriati</taxon>
        <taxon>Methanobacteriota</taxon>
        <taxon>Stenosarchaea group</taxon>
        <taxon>Methanomicrobia</taxon>
        <taxon>Methanosarcinales</taxon>
        <taxon>Methanosarcinaceae</taxon>
        <taxon>Methanococcoides</taxon>
    </lineage>
</organism>
<evidence type="ECO:0000313" key="5">
    <source>
        <dbReference type="EMBL" id="MCM1986274.1"/>
    </source>
</evidence>
<dbReference type="InterPro" id="IPR026371">
    <property type="entry name" value="PGF_CTERM"/>
</dbReference>
<gene>
    <name evidence="5" type="ORF">KDK67_04535</name>
</gene>
<dbReference type="AlphaFoldDB" id="A0A9E5DBM6"/>
<dbReference type="Pfam" id="PF18204">
    <property type="entry name" value="PGF-CTERM"/>
    <property type="match status" value="1"/>
</dbReference>
<evidence type="ECO:0000256" key="3">
    <source>
        <dbReference type="SAM" id="Phobius"/>
    </source>
</evidence>
<feature type="region of interest" description="Disordered" evidence="2">
    <location>
        <begin position="294"/>
        <end position="328"/>
    </location>
</feature>
<keyword evidence="6" id="KW-1185">Reference proteome</keyword>
<feature type="non-terminal residue" evidence="5">
    <location>
        <position position="1"/>
    </location>
</feature>
<feature type="transmembrane region" description="Helical" evidence="3">
    <location>
        <begin position="331"/>
        <end position="351"/>
    </location>
</feature>
<keyword evidence="3" id="KW-1133">Transmembrane helix</keyword>
<reference evidence="5" key="2">
    <citation type="submission" date="2021-04" db="EMBL/GenBank/DDBJ databases">
        <authorList>
            <person name="Dong X."/>
        </authorList>
    </citation>
    <scope>NUCLEOTIDE SEQUENCE</scope>
    <source>
        <strain evidence="5">LLY</strain>
    </source>
</reference>
<feature type="domain" description="PGF-CTERM archaeal protein-sorting signal" evidence="4">
    <location>
        <begin position="332"/>
        <end position="354"/>
    </location>
</feature>
<evidence type="ECO:0000259" key="4">
    <source>
        <dbReference type="Pfam" id="PF18204"/>
    </source>
</evidence>
<sequence length="355" mass="38275">IWDGEVELPSGTFDFVPTNNQSASYEINNFTDLGALVTANQSAGFSINITDEWYASLGSFWIDGINGTNNEPWGPTSKSWSILINDVPASEGLSKNKLRNGDIVSFWFCPTNSTTYEPIIDEATYVLNITLKPTTVIWDGEVELPSGTFDFVPTNNQSASYEINNFTDLGALVTANQSAGFSINITDEWYASLGSFWIDGINGTNNEPWGPTSKSWSILINDVPASEGLSKNKLRNGDIVSFWFCPANSTTYEPIIGEATYVLNISAAIESSTKSKSSGGGTGNATILKVVDETQPEEDEGQIAPGKDADAGSAEQSDAPIDEAEEPKKGLPGFEGIVAVFGLLLSAIFIVRRRM</sequence>
<proteinExistence type="predicted"/>
<dbReference type="Gene3D" id="2.170.130.30">
    <property type="match status" value="2"/>
</dbReference>